<dbReference type="SUPFAM" id="SSF48173">
    <property type="entry name" value="Cryptochrome/photolyase FAD-binding domain"/>
    <property type="match status" value="1"/>
</dbReference>
<gene>
    <name evidence="5" type="ORF">PR018_12380</name>
</gene>
<accession>A0ABY8IG79</accession>
<dbReference type="Proteomes" id="UP000318939">
    <property type="component" value="Chromosome"/>
</dbReference>
<dbReference type="EMBL" id="CP117267">
    <property type="protein sequence ID" value="WFS21965.1"/>
    <property type="molecule type" value="Genomic_DNA"/>
</dbReference>
<evidence type="ECO:0000256" key="1">
    <source>
        <dbReference type="ARBA" id="ARBA00001974"/>
    </source>
</evidence>
<dbReference type="Gene3D" id="1.25.40.80">
    <property type="match status" value="1"/>
</dbReference>
<dbReference type="InterPro" id="IPR002081">
    <property type="entry name" value="Cryptochrome/DNA_photolyase_1"/>
</dbReference>
<keyword evidence="3" id="KW-0274">FAD</keyword>
<dbReference type="PANTHER" id="PTHR11455:SF9">
    <property type="entry name" value="CRYPTOCHROME CIRCADIAN CLOCK 5 ISOFORM X1"/>
    <property type="match status" value="1"/>
</dbReference>
<dbReference type="RefSeq" id="WP_224127940.1">
    <property type="nucleotide sequence ID" value="NZ_CP117267.1"/>
</dbReference>
<evidence type="ECO:0000256" key="3">
    <source>
        <dbReference type="ARBA" id="ARBA00022827"/>
    </source>
</evidence>
<proteinExistence type="predicted"/>
<evidence type="ECO:0000313" key="5">
    <source>
        <dbReference type="EMBL" id="WFS21965.1"/>
    </source>
</evidence>
<dbReference type="InterPro" id="IPR036134">
    <property type="entry name" value="Crypto/Photolyase_FAD-like_sf"/>
</dbReference>
<feature type="domain" description="Cryptochrome/DNA photolyase FAD-binding" evidence="4">
    <location>
        <begin position="84"/>
        <end position="211"/>
    </location>
</feature>
<dbReference type="Pfam" id="PF03441">
    <property type="entry name" value="FAD_binding_7"/>
    <property type="match status" value="1"/>
</dbReference>
<organism evidence="5 6">
    <name type="scientific">Rhizobium rhododendri</name>
    <dbReference type="NCBI Taxonomy" id="2506430"/>
    <lineage>
        <taxon>Bacteria</taxon>
        <taxon>Pseudomonadati</taxon>
        <taxon>Pseudomonadota</taxon>
        <taxon>Alphaproteobacteria</taxon>
        <taxon>Hyphomicrobiales</taxon>
        <taxon>Rhizobiaceae</taxon>
        <taxon>Rhizobium/Agrobacterium group</taxon>
        <taxon>Rhizobium</taxon>
    </lineage>
</organism>
<evidence type="ECO:0000256" key="2">
    <source>
        <dbReference type="ARBA" id="ARBA00022630"/>
    </source>
</evidence>
<dbReference type="Gene3D" id="1.10.579.10">
    <property type="entry name" value="DNA Cyclobutane Dipyrimidine Photolyase, subunit A, domain 3"/>
    <property type="match status" value="1"/>
</dbReference>
<reference evidence="5" key="2">
    <citation type="journal article" date="2023" name="MicrobiologyOpen">
        <title>Genomics of the tumorigenes clade of the family Rhizobiaceae and description of Rhizobium rhododendri sp. nov.</title>
        <authorList>
            <person name="Kuzmanovic N."/>
            <person name="diCenzo G.C."/>
            <person name="Bunk B."/>
            <person name="Sproeer C."/>
            <person name="Fruehling A."/>
            <person name="Neumann-Schaal M."/>
            <person name="Overmann J."/>
            <person name="Smalla K."/>
        </authorList>
    </citation>
    <scope>NUCLEOTIDE SEQUENCE</scope>
    <source>
        <strain evidence="5">Rho-6.2</strain>
    </source>
</reference>
<evidence type="ECO:0000313" key="6">
    <source>
        <dbReference type="Proteomes" id="UP000318939"/>
    </source>
</evidence>
<dbReference type="InterPro" id="IPR005101">
    <property type="entry name" value="Cryptochr/Photolyase_FAD-bd"/>
</dbReference>
<keyword evidence="2" id="KW-0285">Flavoprotein</keyword>
<protein>
    <submittedName>
        <fullName evidence="5">FAD-binding domain-containing protein</fullName>
    </submittedName>
</protein>
<keyword evidence="6" id="KW-1185">Reference proteome</keyword>
<comment type="cofactor">
    <cofactor evidence="1">
        <name>FAD</name>
        <dbReference type="ChEBI" id="CHEBI:57692"/>
    </cofactor>
</comment>
<reference evidence="5" key="1">
    <citation type="journal article" date="2019" name="Phytopathology">
        <title>A Novel Group of Rhizobium tumorigenes-Like Agrobacteria Associated with Crown Gall Disease of Rhododendron and Blueberry.</title>
        <authorList>
            <person name="Kuzmanovic N."/>
            <person name="Behrens P."/>
            <person name="Idczak E."/>
            <person name="Wagner S."/>
            <person name="Gotz M."/>
            <person name="Sproer C."/>
            <person name="Bunk B."/>
            <person name="Overmann J."/>
            <person name="Smalla K."/>
        </authorList>
    </citation>
    <scope>NUCLEOTIDE SEQUENCE</scope>
    <source>
        <strain evidence="5">Rho-6.2</strain>
    </source>
</reference>
<name>A0ABY8IG79_9HYPH</name>
<dbReference type="PANTHER" id="PTHR11455">
    <property type="entry name" value="CRYPTOCHROME"/>
    <property type="match status" value="1"/>
</dbReference>
<sequence>MAAAEASINELSFPLTRTAALQRLREFVPDAGASYARLRNFDHGPGGHVNVSRLSAALRRRLIGEDEVVRAVLAMHGPTTSEKFISEVFWRTYWKGWLEQRPTVWTGYLQSLDRAREHLDADTARARRFADACAGHTGIDCFDAWAAELDATGYLHNWARMQFASIWVFTLGLPWELGAAFMLDRLIDADPASNTLSWRWVAGLHTAGKAYLADAERIRTMTSGRFAPRRLAQHASITADTVSVPPASQPRISQTPDNTSPTLLLVTIEDLSLETLPAFDTLNVKAIAFLSEDDAADRTSLEDAFARLGLRWPDAVVLGALGPTAFHDAKASGCRQVATGFAPVGPTADRLQRLQRQALDEGLSFAENLRPWDRRAWPHCRKGFFGLKERIPELLKAAGHQA</sequence>
<evidence type="ECO:0000259" key="4">
    <source>
        <dbReference type="Pfam" id="PF03441"/>
    </source>
</evidence>